<name>A0A375IUS4_9BURK</name>
<accession>A0A375IUS4</accession>
<dbReference type="AlphaFoldDB" id="A0A375IUS4"/>
<geneLocation type="plasmid" evidence="1">
    <name>III</name>
</geneLocation>
<evidence type="ECO:0000313" key="2">
    <source>
        <dbReference type="Proteomes" id="UP000255505"/>
    </source>
</evidence>
<protein>
    <submittedName>
        <fullName evidence="1">Uncharacterized protein</fullName>
    </submittedName>
</protein>
<organism evidence="1 2">
    <name type="scientific">Cupriavidus taiwanensis</name>
    <dbReference type="NCBI Taxonomy" id="164546"/>
    <lineage>
        <taxon>Bacteria</taxon>
        <taxon>Pseudomonadati</taxon>
        <taxon>Pseudomonadota</taxon>
        <taxon>Betaproteobacteria</taxon>
        <taxon>Burkholderiales</taxon>
        <taxon>Burkholderiaceae</taxon>
        <taxon>Cupriavidus</taxon>
    </lineage>
</organism>
<proteinExistence type="predicted"/>
<dbReference type="EMBL" id="LT991978">
    <property type="protein sequence ID" value="SPK77379.1"/>
    <property type="molecule type" value="Genomic_DNA"/>
</dbReference>
<keyword evidence="1" id="KW-0614">Plasmid</keyword>
<gene>
    <name evidence="1" type="ORF">CT19425_P30228</name>
</gene>
<sequence length="42" mass="4804">MTMGRPNCSQLIVWLSFRTDSHNFCDFADNYGDLVETETTST</sequence>
<dbReference type="Proteomes" id="UP000255505">
    <property type="component" value="Plasmid III"/>
</dbReference>
<reference evidence="1 2" key="1">
    <citation type="submission" date="2018-01" db="EMBL/GenBank/DDBJ databases">
        <authorList>
            <person name="Gaut B.S."/>
            <person name="Morton B.R."/>
            <person name="Clegg M.T."/>
            <person name="Duvall M.R."/>
        </authorList>
    </citation>
    <scope>NUCLEOTIDE SEQUENCE [LARGE SCALE GENOMIC DNA]</scope>
    <source>
        <strain evidence="1">Cupriavidus taiwanensis LMG 19425</strain>
        <plasmid evidence="2">Plasmid iii</plasmid>
    </source>
</reference>
<evidence type="ECO:0000313" key="1">
    <source>
        <dbReference type="EMBL" id="SPK77379.1"/>
    </source>
</evidence>